<evidence type="ECO:0000256" key="1">
    <source>
        <dbReference type="SAM" id="MobiDB-lite"/>
    </source>
</evidence>
<comment type="caution">
    <text evidence="4">The sequence shown here is derived from an EMBL/GenBank/DDBJ whole genome shotgun (WGS) entry which is preliminary data.</text>
</comment>
<dbReference type="EMBL" id="BAABEP010000010">
    <property type="protein sequence ID" value="GAA3722844.1"/>
    <property type="molecule type" value="Genomic_DNA"/>
</dbReference>
<gene>
    <name evidence="4" type="ORF">GCM10023082_20880</name>
</gene>
<feature type="region of interest" description="Disordered" evidence="1">
    <location>
        <begin position="185"/>
        <end position="212"/>
    </location>
</feature>
<feature type="chain" id="PRO_5045319740" description="Aromatic ring-opening dioxygenase LigA" evidence="3">
    <location>
        <begin position="31"/>
        <end position="434"/>
    </location>
</feature>
<reference evidence="5" key="1">
    <citation type="journal article" date="2019" name="Int. J. Syst. Evol. Microbiol.">
        <title>The Global Catalogue of Microorganisms (GCM) 10K type strain sequencing project: providing services to taxonomists for standard genome sequencing and annotation.</title>
        <authorList>
            <consortium name="The Broad Institute Genomics Platform"/>
            <consortium name="The Broad Institute Genome Sequencing Center for Infectious Disease"/>
            <person name="Wu L."/>
            <person name="Ma J."/>
        </authorList>
    </citation>
    <scope>NUCLEOTIDE SEQUENCE [LARGE SCALE GENOMIC DNA]</scope>
    <source>
        <strain evidence="5">JCM 30846</strain>
    </source>
</reference>
<name>A0ABP7EVK5_9ACTN</name>
<dbReference type="Proteomes" id="UP001499884">
    <property type="component" value="Unassembled WGS sequence"/>
</dbReference>
<keyword evidence="2" id="KW-0472">Membrane</keyword>
<feature type="signal peptide" evidence="3">
    <location>
        <begin position="1"/>
        <end position="30"/>
    </location>
</feature>
<protein>
    <recommendedName>
        <fullName evidence="6">Aromatic ring-opening dioxygenase LigA</fullName>
    </recommendedName>
</protein>
<keyword evidence="2" id="KW-0812">Transmembrane</keyword>
<evidence type="ECO:0000256" key="2">
    <source>
        <dbReference type="SAM" id="Phobius"/>
    </source>
</evidence>
<feature type="transmembrane region" description="Helical" evidence="2">
    <location>
        <begin position="403"/>
        <end position="425"/>
    </location>
</feature>
<accession>A0ABP7EVK5</accession>
<keyword evidence="2" id="KW-1133">Transmembrane helix</keyword>
<evidence type="ECO:0008006" key="6">
    <source>
        <dbReference type="Google" id="ProtNLM"/>
    </source>
</evidence>
<evidence type="ECO:0000313" key="4">
    <source>
        <dbReference type="EMBL" id="GAA3722844.1"/>
    </source>
</evidence>
<keyword evidence="3" id="KW-0732">Signal</keyword>
<dbReference type="RefSeq" id="WP_345644337.1">
    <property type="nucleotide sequence ID" value="NZ_BAABEP010000010.1"/>
</dbReference>
<sequence length="434" mass="44380">MAGRQLLRNRALSGACALLCALGTPGQPAAASGAAAYSFDPGARHVTGAATTADAPALAAGGTYRDRLAPGATRVYRVDLDASSSAYVSAVAVPKAGTKVAYGDGIEVALEDRNGRQCSENDSEFGASTDFPRPLAAYAYRTAGGTTTACAQAGPYFAVVRRSGDAGSSHDTWDLELRSLVEPALAKPGPTDAPQDWPSASPTPRSGATAAALGGTGFHDAARLAPGGAWTASIRPGETLFYRVPVDWGQQLFGSVDLASSAAPTPGGFGLVNGAMAVSLFNPALGFVESADAPLYDGRQKTVSLDPLPPVAYQNRFSYRSGERDMRFAGWYYLRISLNPKVGTVYGEGPYGITLRLDVTGKPASAPAYAGSAGPFTVAGDHAAAGAAGPASGGRFDPRTMRLVGYAGIGTGTALVLALLAWTAAARRRHADSG</sequence>
<organism evidence="4 5">
    <name type="scientific">Streptomyces tremellae</name>
    <dbReference type="NCBI Taxonomy" id="1124239"/>
    <lineage>
        <taxon>Bacteria</taxon>
        <taxon>Bacillati</taxon>
        <taxon>Actinomycetota</taxon>
        <taxon>Actinomycetes</taxon>
        <taxon>Kitasatosporales</taxon>
        <taxon>Streptomycetaceae</taxon>
        <taxon>Streptomyces</taxon>
    </lineage>
</organism>
<evidence type="ECO:0000313" key="5">
    <source>
        <dbReference type="Proteomes" id="UP001499884"/>
    </source>
</evidence>
<keyword evidence="5" id="KW-1185">Reference proteome</keyword>
<evidence type="ECO:0000256" key="3">
    <source>
        <dbReference type="SAM" id="SignalP"/>
    </source>
</evidence>
<proteinExistence type="predicted"/>